<comment type="cofactor">
    <cofactor evidence="1">
        <name>Zn(2+)</name>
        <dbReference type="ChEBI" id="CHEBI:29105"/>
    </cofactor>
</comment>
<dbReference type="PANTHER" id="PTHR32205">
    <property type="entry name" value="ARCHAEMETZINCIN-2-RELATED"/>
    <property type="match status" value="1"/>
</dbReference>
<dbReference type="EMBL" id="CAWUFR010000070">
    <property type="protein sequence ID" value="CAK6964072.1"/>
    <property type="molecule type" value="Genomic_DNA"/>
</dbReference>
<organism evidence="11 12">
    <name type="scientific">Scomber scombrus</name>
    <name type="common">Atlantic mackerel</name>
    <name type="synonym">Scomber vernalis</name>
    <dbReference type="NCBI Taxonomy" id="13677"/>
    <lineage>
        <taxon>Eukaryota</taxon>
        <taxon>Metazoa</taxon>
        <taxon>Chordata</taxon>
        <taxon>Craniata</taxon>
        <taxon>Vertebrata</taxon>
        <taxon>Euteleostomi</taxon>
        <taxon>Actinopterygii</taxon>
        <taxon>Neopterygii</taxon>
        <taxon>Teleostei</taxon>
        <taxon>Neoteleostei</taxon>
        <taxon>Acanthomorphata</taxon>
        <taxon>Pelagiaria</taxon>
        <taxon>Scombriformes</taxon>
        <taxon>Scombridae</taxon>
        <taxon>Scomber</taxon>
    </lineage>
</organism>
<evidence type="ECO:0000256" key="1">
    <source>
        <dbReference type="ARBA" id="ARBA00001947"/>
    </source>
</evidence>
<evidence type="ECO:0000313" key="11">
    <source>
        <dbReference type="EMBL" id="CAK6964072.1"/>
    </source>
</evidence>
<sequence>MKVIQHSVETLKTALVSNNQDLAKLYSKYTKEEQRLLEEGFHPGQPGSLFQPITVHSDSDWIPAHPEEPQDFGNFYRDPYRKTPNASHNTIYIQTISSFGEVGAHTDQVNSNSHNLQILTGDLLRFLGNRKPKDAFCIVGITRIDLYPKDSWNFVFGQASLSMGMGVFSFARYDDNFYTRSYAGRLKKRLQKQGDYSVFDGYYTPPITSTLLLRSCKTMTHEIGHMFGIKHCQWLNCLHVSIGFHITQRYKALLHWMKEDQSQKSTQEEASACQSALHFPKPTEAFHTSKLWLRRCLDILGEK</sequence>
<dbReference type="PANTHER" id="PTHR32205:SF5">
    <property type="entry name" value="ARCHAEMETZINCIN-2"/>
    <property type="match status" value="1"/>
</dbReference>
<name>A0AAV1NWV0_SCOSC</name>
<dbReference type="Gene3D" id="3.40.390.10">
    <property type="entry name" value="Collagenase (Catalytic Domain)"/>
    <property type="match status" value="1"/>
</dbReference>
<evidence type="ECO:0000313" key="12">
    <source>
        <dbReference type="Proteomes" id="UP001314229"/>
    </source>
</evidence>
<evidence type="ECO:0000256" key="7">
    <source>
        <dbReference type="ARBA" id="ARBA00023049"/>
    </source>
</evidence>
<dbReference type="InterPro" id="IPR012962">
    <property type="entry name" value="Pept_M54_archaemetzincn"/>
</dbReference>
<dbReference type="InterPro" id="IPR024079">
    <property type="entry name" value="MetalloPept_cat_dom_sf"/>
</dbReference>
<evidence type="ECO:0000256" key="8">
    <source>
        <dbReference type="ARBA" id="ARBA00024316"/>
    </source>
</evidence>
<keyword evidence="5" id="KW-0378">Hydrolase</keyword>
<dbReference type="CDD" id="cd11375">
    <property type="entry name" value="Peptidase_M54"/>
    <property type="match status" value="1"/>
</dbReference>
<reference evidence="11 12" key="1">
    <citation type="submission" date="2024-01" db="EMBL/GenBank/DDBJ databases">
        <authorList>
            <person name="Alioto T."/>
            <person name="Alioto T."/>
            <person name="Gomez Garrido J."/>
        </authorList>
    </citation>
    <scope>NUCLEOTIDE SEQUENCE [LARGE SCALE GENOMIC DNA]</scope>
</reference>
<comment type="function">
    <text evidence="8">Probable zinc metalloprotease.</text>
</comment>
<evidence type="ECO:0000256" key="6">
    <source>
        <dbReference type="ARBA" id="ARBA00022833"/>
    </source>
</evidence>
<dbReference type="Proteomes" id="UP001314229">
    <property type="component" value="Unassembled WGS sequence"/>
</dbReference>
<keyword evidence="4" id="KW-0479">Metal-binding</keyword>
<evidence type="ECO:0000256" key="3">
    <source>
        <dbReference type="ARBA" id="ARBA00022670"/>
    </source>
</evidence>
<evidence type="ECO:0000256" key="5">
    <source>
        <dbReference type="ARBA" id="ARBA00022801"/>
    </source>
</evidence>
<accession>A0AAV1NWV0</accession>
<dbReference type="InterPro" id="IPR052009">
    <property type="entry name" value="Archaemetzincin"/>
</dbReference>
<evidence type="ECO:0000256" key="2">
    <source>
        <dbReference type="ARBA" id="ARBA00006954"/>
    </source>
</evidence>
<evidence type="ECO:0000256" key="4">
    <source>
        <dbReference type="ARBA" id="ARBA00022723"/>
    </source>
</evidence>
<keyword evidence="7" id="KW-0482">Metalloprotease</keyword>
<keyword evidence="6" id="KW-0862">Zinc</keyword>
<dbReference type="GO" id="GO:0008237">
    <property type="term" value="F:metallopeptidase activity"/>
    <property type="evidence" value="ECO:0007669"/>
    <property type="project" value="UniProtKB-KW"/>
</dbReference>
<evidence type="ECO:0000256" key="9">
    <source>
        <dbReference type="ARBA" id="ARBA00040634"/>
    </source>
</evidence>
<comment type="caution">
    <text evidence="11">The sequence shown here is derived from an EMBL/GenBank/DDBJ whole genome shotgun (WGS) entry which is preliminary data.</text>
</comment>
<keyword evidence="3" id="KW-0645">Protease</keyword>
<protein>
    <recommendedName>
        <fullName evidence="9">Archaemetzincin-2</fullName>
    </recommendedName>
    <alternativeName>
        <fullName evidence="10">Archeobacterial metalloproteinase-like protein 2</fullName>
    </alternativeName>
</protein>
<dbReference type="GO" id="GO:0046872">
    <property type="term" value="F:metal ion binding"/>
    <property type="evidence" value="ECO:0007669"/>
    <property type="project" value="UniProtKB-KW"/>
</dbReference>
<keyword evidence="12" id="KW-1185">Reference proteome</keyword>
<dbReference type="AlphaFoldDB" id="A0AAV1NWV0"/>
<dbReference type="GO" id="GO:0006508">
    <property type="term" value="P:proteolysis"/>
    <property type="evidence" value="ECO:0007669"/>
    <property type="project" value="UniProtKB-KW"/>
</dbReference>
<gene>
    <name evidence="11" type="ORF">FSCOSCO3_A035891</name>
</gene>
<comment type="similarity">
    <text evidence="2">Belongs to the peptidase M54 family.</text>
</comment>
<proteinExistence type="inferred from homology"/>
<dbReference type="SUPFAM" id="SSF55486">
    <property type="entry name" value="Metalloproteases ('zincins'), catalytic domain"/>
    <property type="match status" value="1"/>
</dbReference>
<evidence type="ECO:0000256" key="10">
    <source>
        <dbReference type="ARBA" id="ARBA00043240"/>
    </source>
</evidence>